<dbReference type="InterPro" id="IPR003367">
    <property type="entry name" value="Thrombospondin_3-like_rpt"/>
</dbReference>
<dbReference type="AlphaFoldDB" id="A0A098EFY9"/>
<keyword evidence="4" id="KW-0472">Membrane</keyword>
<dbReference type="InterPro" id="IPR008969">
    <property type="entry name" value="CarboxyPept-like_regulatory"/>
</dbReference>
<evidence type="ECO:0000256" key="3">
    <source>
        <dbReference type="SAM" id="MobiDB-lite"/>
    </source>
</evidence>
<dbReference type="GO" id="GO:0005509">
    <property type="term" value="F:calcium ion binding"/>
    <property type="evidence" value="ECO:0007669"/>
    <property type="project" value="InterPro"/>
</dbReference>
<gene>
    <name evidence="5" type="ORF">MSIBF_A830001</name>
</gene>
<dbReference type="InterPro" id="IPR028974">
    <property type="entry name" value="TSP_type-3_rpt"/>
</dbReference>
<dbReference type="PROSITE" id="PS51234">
    <property type="entry name" value="TSP3"/>
    <property type="match status" value="4"/>
</dbReference>
<name>A0A098EFY9_9ZZZZ</name>
<keyword evidence="4" id="KW-0812">Transmembrane</keyword>
<dbReference type="SUPFAM" id="SSF49464">
    <property type="entry name" value="Carboxypeptidase regulatory domain-like"/>
    <property type="match status" value="1"/>
</dbReference>
<dbReference type="Pfam" id="PF02412">
    <property type="entry name" value="TSP_3"/>
    <property type="match status" value="7"/>
</dbReference>
<dbReference type="Gene3D" id="4.10.1080.10">
    <property type="entry name" value="TSP type-3 repeat"/>
    <property type="match status" value="2"/>
</dbReference>
<accession>A0A098EFY9</accession>
<proteinExistence type="predicted"/>
<keyword evidence="4" id="KW-1133">Transmembrane helix</keyword>
<dbReference type="InterPro" id="IPR017897">
    <property type="entry name" value="Thrombospondin_3_rpt"/>
</dbReference>
<dbReference type="SUPFAM" id="SSF103647">
    <property type="entry name" value="TSP type-3 repeat"/>
    <property type="match status" value="4"/>
</dbReference>
<evidence type="ECO:0000256" key="1">
    <source>
        <dbReference type="ARBA" id="ARBA00022729"/>
    </source>
</evidence>
<feature type="region of interest" description="Disordered" evidence="3">
    <location>
        <begin position="803"/>
        <end position="824"/>
    </location>
</feature>
<feature type="transmembrane region" description="Helical" evidence="4">
    <location>
        <begin position="1071"/>
        <end position="1090"/>
    </location>
</feature>
<feature type="transmembrane region" description="Helical" evidence="4">
    <location>
        <begin position="21"/>
        <end position="40"/>
    </location>
</feature>
<dbReference type="Gene3D" id="2.60.40.1120">
    <property type="entry name" value="Carboxypeptidase-like, regulatory domain"/>
    <property type="match status" value="1"/>
</dbReference>
<dbReference type="GO" id="GO:0007155">
    <property type="term" value="P:cell adhesion"/>
    <property type="evidence" value="ECO:0007669"/>
    <property type="project" value="InterPro"/>
</dbReference>
<keyword evidence="2" id="KW-0106">Calcium</keyword>
<dbReference type="EMBL" id="CCXY01000450">
    <property type="protein sequence ID" value="CEG13980.1"/>
    <property type="molecule type" value="Genomic_DNA"/>
</dbReference>
<dbReference type="PROSITE" id="PS51257">
    <property type="entry name" value="PROKAR_LIPOPROTEIN"/>
    <property type="match status" value="1"/>
</dbReference>
<dbReference type="FunFam" id="4.10.1080.10:FF:000001">
    <property type="entry name" value="Thrombospondin 3"/>
    <property type="match status" value="1"/>
</dbReference>
<evidence type="ECO:0000313" key="5">
    <source>
        <dbReference type="EMBL" id="CEG13980.1"/>
    </source>
</evidence>
<dbReference type="PANTHER" id="PTHR10199">
    <property type="entry name" value="THROMBOSPONDIN"/>
    <property type="match status" value="1"/>
</dbReference>
<organism evidence="5">
    <name type="scientific">groundwater metagenome</name>
    <dbReference type="NCBI Taxonomy" id="717931"/>
    <lineage>
        <taxon>unclassified sequences</taxon>
        <taxon>metagenomes</taxon>
        <taxon>ecological metagenomes</taxon>
    </lineage>
</organism>
<protein>
    <submittedName>
        <fullName evidence="5">Uncharacterized protein</fullName>
    </submittedName>
</protein>
<sequence length="1097" mass="120656">MAVKCFIGKTLIGNEIFGGKFFGIFLVLLISCIAIGQVSADGQVCVDISTDKTQYEMGDIVTFYIYEGQSDCLSDIIVNAYLKIYDGVNYFICELPNVVGEYTNYGNCNLNISLSNSCLNNPCCSSLYNNPHTYIIKWKIPHYTNVTTTNTTCIIIPINYGYNTTTLCNYSFSAFAVAEIHGDLCLEMDSAVFSVGVDSDHDGFNNSIDNCIYFPNPDQADNDGDGIGDQCDNCHSISNHDQSDFDRDTLGDACDPDDDNDGVNDNVDNCDYVPNPGQGDLDECGIGDSCDNCPWISNPNQTDTNGDGKGDACEGAIRLWSSDSSGNDRYIFWPDEPVYVTGILLPVNTTIDLYIMPDRKEWFDGDNLTNYNGDNSSFETVTTDANGHFSPTVIWPPRTTQFGALFDIIADITWNGTRNGKYDYGEPIDSMGAAGFRAEPIWSSNSSGNEKNTFHPNEQVYVKGKGLLSNFTVDIYVVKNKDNWIGGENLTALEISGGVETVTTDTNGNLPTTMVWAQPFPGKYDIIADWDGDGIYDKNEMMSFIEGNQTITQTITESIDDMDFVGFHVLPIWVVDSNKNIKHTFSANESVYITGTGLIEKANKTVTIYIVNDYNSWVGNEKLVDAFGKPSSILISSNGTIPLTKIYSACKYGNYDVVLDTNSNGIYDEQDYIYKFEKEGYIITCSDTDNDTICNLCDNCPTTYNLNQSDNDGDGIGDMCDADSDNDGINNSVDNCVFTYNPSQGDVDNDSIGDACDKDVDGDNILDILDNCIFIPNADQKDTDNDKIGDACDVDDDNDGINDSVDNCPLVSNPNQKDTDGDRMGDVCDTIISTGRGTSSGTHYVDVTQPSTEICGNKVCGKGENYTNCPQDCPKPRECTADSNCSADEICKDNKCVKKPECIKDIDCNEGKICKNEKCVAKPECINDSDCQADKICKNEKCVAKPECTSDSDCHEGKICKNEKCVSNISELKLIVSCPKEIAVWKTTICSVKDENNNPVPDANVAITMPDKTTKTYITDANGNIEFIAKESGKIDVTASKNNYAESEKMYFSAIEKGCWLSDLQILSICWYWWLIIIIAIVIALILLVFKKKKVVE</sequence>
<keyword evidence="1" id="KW-0732">Signal</keyword>
<reference evidence="5" key="1">
    <citation type="submission" date="2014-09" db="EMBL/GenBank/DDBJ databases">
        <authorList>
            <person name="Probst J Alexander"/>
        </authorList>
    </citation>
    <scope>NUCLEOTIDE SEQUENCE</scope>
</reference>
<evidence type="ECO:0000256" key="2">
    <source>
        <dbReference type="ARBA" id="ARBA00022837"/>
    </source>
</evidence>
<evidence type="ECO:0000256" key="4">
    <source>
        <dbReference type="SAM" id="Phobius"/>
    </source>
</evidence>